<dbReference type="GO" id="GO:0099402">
    <property type="term" value="P:plant organ development"/>
    <property type="evidence" value="ECO:0007669"/>
    <property type="project" value="UniProtKB-ARBA"/>
</dbReference>
<dbReference type="Pfam" id="PF01535">
    <property type="entry name" value="PPR"/>
    <property type="match status" value="5"/>
</dbReference>
<dbReference type="GO" id="GO:0009451">
    <property type="term" value="P:RNA modification"/>
    <property type="evidence" value="ECO:0007669"/>
    <property type="project" value="InterPro"/>
</dbReference>
<dbReference type="PANTHER" id="PTHR47926:SF452">
    <property type="entry name" value="PENTATRICOPEPTIDE REPEAT-CONTAINING PROTEIN"/>
    <property type="match status" value="1"/>
</dbReference>
<dbReference type="InterPro" id="IPR011990">
    <property type="entry name" value="TPR-like_helical_dom_sf"/>
</dbReference>
<accession>A0A2P6Q7L4</accession>
<dbReference type="PANTHER" id="PTHR47926">
    <property type="entry name" value="PENTATRICOPEPTIDE REPEAT-CONTAINING PROTEIN"/>
    <property type="match status" value="1"/>
</dbReference>
<keyword evidence="1" id="KW-0677">Repeat</keyword>
<evidence type="ECO:0000313" key="4">
    <source>
        <dbReference type="EMBL" id="PRQ30162.1"/>
    </source>
</evidence>
<dbReference type="NCBIfam" id="TIGR00756">
    <property type="entry name" value="PPR"/>
    <property type="match status" value="2"/>
</dbReference>
<dbReference type="PROSITE" id="PS51375">
    <property type="entry name" value="PPR"/>
    <property type="match status" value="1"/>
</dbReference>
<dbReference type="GO" id="GO:0003723">
    <property type="term" value="F:RNA binding"/>
    <property type="evidence" value="ECO:0007669"/>
    <property type="project" value="InterPro"/>
</dbReference>
<dbReference type="InterPro" id="IPR046960">
    <property type="entry name" value="PPR_At4g14850-like_plant"/>
</dbReference>
<dbReference type="Proteomes" id="UP000238479">
    <property type="component" value="Chromosome 5"/>
</dbReference>
<evidence type="ECO:0000256" key="2">
    <source>
        <dbReference type="PROSITE-ProRule" id="PRU00708"/>
    </source>
</evidence>
<feature type="region of interest" description="Disordered" evidence="3">
    <location>
        <begin position="1"/>
        <end position="34"/>
    </location>
</feature>
<dbReference type="InterPro" id="IPR002885">
    <property type="entry name" value="PPR_rpt"/>
</dbReference>
<organism evidence="4 5">
    <name type="scientific">Rosa chinensis</name>
    <name type="common">China rose</name>
    <dbReference type="NCBI Taxonomy" id="74649"/>
    <lineage>
        <taxon>Eukaryota</taxon>
        <taxon>Viridiplantae</taxon>
        <taxon>Streptophyta</taxon>
        <taxon>Embryophyta</taxon>
        <taxon>Tracheophyta</taxon>
        <taxon>Spermatophyta</taxon>
        <taxon>Magnoliopsida</taxon>
        <taxon>eudicotyledons</taxon>
        <taxon>Gunneridae</taxon>
        <taxon>Pentapetalae</taxon>
        <taxon>rosids</taxon>
        <taxon>fabids</taxon>
        <taxon>Rosales</taxon>
        <taxon>Rosaceae</taxon>
        <taxon>Rosoideae</taxon>
        <taxon>Rosoideae incertae sedis</taxon>
        <taxon>Rosa</taxon>
    </lineage>
</organism>
<reference evidence="4 5" key="1">
    <citation type="journal article" date="2018" name="Nat. Genet.">
        <title>The Rosa genome provides new insights in the design of modern roses.</title>
        <authorList>
            <person name="Bendahmane M."/>
        </authorList>
    </citation>
    <scope>NUCLEOTIDE SEQUENCE [LARGE SCALE GENOMIC DNA]</scope>
    <source>
        <strain evidence="5">cv. Old Blush</strain>
    </source>
</reference>
<feature type="repeat" description="PPR" evidence="2">
    <location>
        <begin position="157"/>
        <end position="191"/>
    </location>
</feature>
<evidence type="ECO:0000313" key="5">
    <source>
        <dbReference type="Proteomes" id="UP000238479"/>
    </source>
</evidence>
<evidence type="ECO:0000256" key="3">
    <source>
        <dbReference type="SAM" id="MobiDB-lite"/>
    </source>
</evidence>
<dbReference type="EMBL" id="PDCK01000043">
    <property type="protein sequence ID" value="PRQ30162.1"/>
    <property type="molecule type" value="Genomic_DNA"/>
</dbReference>
<keyword evidence="5" id="KW-1185">Reference proteome</keyword>
<evidence type="ECO:0000256" key="1">
    <source>
        <dbReference type="ARBA" id="ARBA00022737"/>
    </source>
</evidence>
<dbReference type="FunFam" id="1.25.40.10:FF:000158">
    <property type="entry name" value="pentatricopeptide repeat-containing protein At2g33680"/>
    <property type="match status" value="1"/>
</dbReference>
<dbReference type="Gene3D" id="1.25.40.10">
    <property type="entry name" value="Tetratricopeptide repeat domain"/>
    <property type="match status" value="2"/>
</dbReference>
<dbReference type="Gramene" id="PRQ30162">
    <property type="protein sequence ID" value="PRQ30162"/>
    <property type="gene ID" value="RchiOBHm_Chr5g0021571"/>
</dbReference>
<protein>
    <submittedName>
        <fullName evidence="4">Putative tetratricopeptide-like helical domain-containing protein</fullName>
    </submittedName>
</protein>
<proteinExistence type="predicted"/>
<name>A0A2P6Q7L4_ROSCH</name>
<gene>
    <name evidence="4" type="ORF">RchiOBHm_Chr5g0021571</name>
</gene>
<dbReference type="AlphaFoldDB" id="A0A2P6Q7L4"/>
<comment type="caution">
    <text evidence="4">The sequence shown here is derived from an EMBL/GenBank/DDBJ whole genome shotgun (WGS) entry which is preliminary data.</text>
</comment>
<sequence>MKTNENKKTKNKFVKSSSKTVTEEQRNSSGESEQAMQCKSIVNLSTYLVKPTNPWSLRNHTSWASAIRSASSPHQLLLIYCQMHRESIPIDTFSIKGALKSFVKLKNHAHIQQLHSHIVKLGFCSDPYVASFLLKTYFVVSFAEHAHQLFDEMPRKNTAAWNEMLSGYKSLGDVEKARSVFDQMKPRGVKSWSCMIDAYVKNGDNEHGVTLFRNMVIEEGIKPDIVTLLPVLSVCADMGPCGLLLGKSVHGFVVRHGLRLSDLVGSALVTMYAKCRFLDAAARLLAFLQERDLKTWNMHFCRTVQKGYTKGPLYVFENLQKASVRPNELTFKEVLNASVHSGLVKEGREYFKLIEGCGLKPSIQHYRSMVQLYSNAGQLEEAYKVIKNMKLESDVVVWSSLLSACEKHRQFGMAERVAKEIMKTVKPDSKSRVQLHSLVQLYSNAYKVIKNTKVEPDVEAWSSFLSACKEHKQFGMAERVAREAMTVKPDSKHGAPLHPLIQLYSHAGLLEEAYKVIKDMKLKPYVASWTSFLSACKEHKQFGMAERIAETVMMTVKPDSKHGAPLHSHISDMRDLRKSMANPNLGKIHDLLQKFDEGQGAICFDAR</sequence>